<accession>A0A507D4P2</accession>
<evidence type="ECO:0000256" key="1">
    <source>
        <dbReference type="SAM" id="Phobius"/>
    </source>
</evidence>
<keyword evidence="1" id="KW-1133">Transmembrane helix</keyword>
<keyword evidence="1" id="KW-0472">Membrane</keyword>
<keyword evidence="1" id="KW-0812">Transmembrane</keyword>
<feature type="transmembrane region" description="Helical" evidence="1">
    <location>
        <begin position="6"/>
        <end position="27"/>
    </location>
</feature>
<dbReference type="EMBL" id="QEAM01000108">
    <property type="protein sequence ID" value="TPX46275.1"/>
    <property type="molecule type" value="Genomic_DNA"/>
</dbReference>
<comment type="caution">
    <text evidence="2">The sequence shown here is derived from an EMBL/GenBank/DDBJ whole genome shotgun (WGS) entry which is preliminary data.</text>
</comment>
<gene>
    <name evidence="2" type="ORF">SeLEV6574_g03296</name>
</gene>
<organism evidence="2 3">
    <name type="scientific">Synchytrium endobioticum</name>
    <dbReference type="NCBI Taxonomy" id="286115"/>
    <lineage>
        <taxon>Eukaryota</taxon>
        <taxon>Fungi</taxon>
        <taxon>Fungi incertae sedis</taxon>
        <taxon>Chytridiomycota</taxon>
        <taxon>Chytridiomycota incertae sedis</taxon>
        <taxon>Chytridiomycetes</taxon>
        <taxon>Synchytriales</taxon>
        <taxon>Synchytriaceae</taxon>
        <taxon>Synchytrium</taxon>
    </lineage>
</organism>
<evidence type="ECO:0000313" key="3">
    <source>
        <dbReference type="Proteomes" id="UP000320475"/>
    </source>
</evidence>
<sequence>MSAPGLLSYTVLAIPYIAAHLVLSFVASNTNPDASTLWPSLADDTRTRLSTELNCVGSDAHRDCLVYATNLRQQEIYVVMIWMLVCAILHVGSGITSMIVYYGIRRHCYEVEEEIYTMEDTDAGDNESSYNLNRGSNGSWISPIGYEGSLLDDEDDVEKHGYETVKL</sequence>
<proteinExistence type="predicted"/>
<dbReference type="Proteomes" id="UP000320475">
    <property type="component" value="Unassembled WGS sequence"/>
</dbReference>
<dbReference type="AlphaFoldDB" id="A0A507D4P2"/>
<reference evidence="2 3" key="1">
    <citation type="journal article" date="2019" name="Sci. Rep.">
        <title>Comparative genomics of chytrid fungi reveal insights into the obligate biotrophic and pathogenic lifestyle of Synchytrium endobioticum.</title>
        <authorList>
            <person name="van de Vossenberg B.T.L.H."/>
            <person name="Warris S."/>
            <person name="Nguyen H.D.T."/>
            <person name="van Gent-Pelzer M.P.E."/>
            <person name="Joly D.L."/>
            <person name="van de Geest H.C."/>
            <person name="Bonants P.J.M."/>
            <person name="Smith D.S."/>
            <person name="Levesque C.A."/>
            <person name="van der Lee T.A.J."/>
        </authorList>
    </citation>
    <scope>NUCLEOTIDE SEQUENCE [LARGE SCALE GENOMIC DNA]</scope>
    <source>
        <strain evidence="2 3">LEV6574</strain>
    </source>
</reference>
<evidence type="ECO:0000313" key="2">
    <source>
        <dbReference type="EMBL" id="TPX46275.1"/>
    </source>
</evidence>
<feature type="transmembrane region" description="Helical" evidence="1">
    <location>
        <begin position="76"/>
        <end position="104"/>
    </location>
</feature>
<dbReference type="OrthoDB" id="10623772at2759"/>
<protein>
    <submittedName>
        <fullName evidence="2">Uncharacterized protein</fullName>
    </submittedName>
</protein>
<name>A0A507D4P2_9FUNG</name>